<sequence length="68" mass="7801">MNQNHDADALIDEAQAAEFLGLSIKTLQKWRHTGSGPEFLRLSARCIRYRRRELIEWSTARLKTSTAA</sequence>
<accession>A0A1F6T9P4</accession>
<dbReference type="AlphaFoldDB" id="A0A1F6T9P4"/>
<dbReference type="SUPFAM" id="SSF46955">
    <property type="entry name" value="Putative DNA-binding domain"/>
    <property type="match status" value="1"/>
</dbReference>
<dbReference type="STRING" id="1817758.A2150_00515"/>
<dbReference type="Pfam" id="PF12728">
    <property type="entry name" value="HTH_17"/>
    <property type="match status" value="1"/>
</dbReference>
<organism evidence="2 3">
    <name type="scientific">Candidatus Muproteobacteria bacterium RBG_16_64_11</name>
    <dbReference type="NCBI Taxonomy" id="1817758"/>
    <lineage>
        <taxon>Bacteria</taxon>
        <taxon>Pseudomonadati</taxon>
        <taxon>Pseudomonadota</taxon>
        <taxon>Candidatus Muproteobacteria</taxon>
    </lineage>
</organism>
<reference evidence="2 3" key="1">
    <citation type="journal article" date="2016" name="Nat. Commun.">
        <title>Thousands of microbial genomes shed light on interconnected biogeochemical processes in an aquifer system.</title>
        <authorList>
            <person name="Anantharaman K."/>
            <person name="Brown C.T."/>
            <person name="Hug L.A."/>
            <person name="Sharon I."/>
            <person name="Castelle C.J."/>
            <person name="Probst A.J."/>
            <person name="Thomas B.C."/>
            <person name="Singh A."/>
            <person name="Wilkins M.J."/>
            <person name="Karaoz U."/>
            <person name="Brodie E.L."/>
            <person name="Williams K.H."/>
            <person name="Hubbard S.S."/>
            <person name="Banfield J.F."/>
        </authorList>
    </citation>
    <scope>NUCLEOTIDE SEQUENCE [LARGE SCALE GENOMIC DNA]</scope>
</reference>
<dbReference type="Proteomes" id="UP000177925">
    <property type="component" value="Unassembled WGS sequence"/>
</dbReference>
<dbReference type="InterPro" id="IPR009061">
    <property type="entry name" value="DNA-bd_dom_put_sf"/>
</dbReference>
<dbReference type="EMBL" id="MFSS01000115">
    <property type="protein sequence ID" value="OGI41832.1"/>
    <property type="molecule type" value="Genomic_DNA"/>
</dbReference>
<gene>
    <name evidence="2" type="ORF">A2150_00515</name>
</gene>
<evidence type="ECO:0000313" key="3">
    <source>
        <dbReference type="Proteomes" id="UP000177925"/>
    </source>
</evidence>
<feature type="domain" description="Helix-turn-helix" evidence="1">
    <location>
        <begin position="14"/>
        <end position="57"/>
    </location>
</feature>
<evidence type="ECO:0000313" key="2">
    <source>
        <dbReference type="EMBL" id="OGI41832.1"/>
    </source>
</evidence>
<evidence type="ECO:0000259" key="1">
    <source>
        <dbReference type="Pfam" id="PF12728"/>
    </source>
</evidence>
<protein>
    <recommendedName>
        <fullName evidence="1">Helix-turn-helix domain-containing protein</fullName>
    </recommendedName>
</protein>
<dbReference type="InterPro" id="IPR041657">
    <property type="entry name" value="HTH_17"/>
</dbReference>
<comment type="caution">
    <text evidence="2">The sequence shown here is derived from an EMBL/GenBank/DDBJ whole genome shotgun (WGS) entry which is preliminary data.</text>
</comment>
<name>A0A1F6T9P4_9PROT</name>
<proteinExistence type="predicted"/>